<dbReference type="FunFam" id="1.10.340.70:FF:000001">
    <property type="entry name" value="Retrovirus-related Pol polyprotein from transposon gypsy-like Protein"/>
    <property type="match status" value="1"/>
</dbReference>
<comment type="subcellular location">
    <subcellularLocation>
        <location evidence="1">Host cytoplasm</location>
    </subcellularLocation>
</comment>
<evidence type="ECO:0000256" key="7">
    <source>
        <dbReference type="ARBA" id="ARBA00022759"/>
    </source>
</evidence>
<dbReference type="InterPro" id="IPR050951">
    <property type="entry name" value="Retrovirus_Pol_polyprotein"/>
</dbReference>
<feature type="compositionally biased region" description="Polar residues" evidence="12">
    <location>
        <begin position="96"/>
        <end position="108"/>
    </location>
</feature>
<feature type="domain" description="Reverse transcriptase" evidence="13">
    <location>
        <begin position="496"/>
        <end position="675"/>
    </location>
</feature>
<reference evidence="15" key="1">
    <citation type="submission" date="2021-02" db="EMBL/GenBank/DDBJ databases">
        <authorList>
            <person name="Nowell W R."/>
        </authorList>
    </citation>
    <scope>NUCLEOTIDE SEQUENCE</scope>
</reference>
<keyword evidence="6" id="KW-0540">Nuclease</keyword>
<dbReference type="Gene3D" id="3.30.420.10">
    <property type="entry name" value="Ribonuclease H-like superfamily/Ribonuclease H"/>
    <property type="match status" value="1"/>
</dbReference>
<dbReference type="Gene3D" id="3.30.70.270">
    <property type="match status" value="2"/>
</dbReference>
<dbReference type="Proteomes" id="UP000663869">
    <property type="component" value="Unassembled WGS sequence"/>
</dbReference>
<dbReference type="PANTHER" id="PTHR37984:SF5">
    <property type="entry name" value="PROTEIN NYNRIN-LIKE"/>
    <property type="match status" value="1"/>
</dbReference>
<dbReference type="GO" id="GO:0006508">
    <property type="term" value="P:proteolysis"/>
    <property type="evidence" value="ECO:0007669"/>
    <property type="project" value="InterPro"/>
</dbReference>
<evidence type="ECO:0000256" key="3">
    <source>
        <dbReference type="ARBA" id="ARBA00016217"/>
    </source>
</evidence>
<dbReference type="InterPro" id="IPR001641">
    <property type="entry name" value="Spumavirus_A9"/>
</dbReference>
<dbReference type="Gene3D" id="2.40.70.10">
    <property type="entry name" value="Acid Proteases"/>
    <property type="match status" value="1"/>
</dbReference>
<dbReference type="InterPro" id="IPR041373">
    <property type="entry name" value="RT_RNaseH"/>
</dbReference>
<evidence type="ECO:0000313" key="15">
    <source>
        <dbReference type="EMBL" id="CAF3427507.1"/>
    </source>
</evidence>
<dbReference type="GO" id="GO:0004190">
    <property type="term" value="F:aspartic-type endopeptidase activity"/>
    <property type="evidence" value="ECO:0007669"/>
    <property type="project" value="InterPro"/>
</dbReference>
<evidence type="ECO:0000259" key="13">
    <source>
        <dbReference type="PROSITE" id="PS50878"/>
    </source>
</evidence>
<dbReference type="InterPro" id="IPR041588">
    <property type="entry name" value="Integrase_H2C2"/>
</dbReference>
<evidence type="ECO:0000256" key="12">
    <source>
        <dbReference type="SAM" id="MobiDB-lite"/>
    </source>
</evidence>
<evidence type="ECO:0000256" key="8">
    <source>
        <dbReference type="ARBA" id="ARBA00022801"/>
    </source>
</evidence>
<comment type="caution">
    <text evidence="15">The sequence shown here is derived from an EMBL/GenBank/DDBJ whole genome shotgun (WGS) entry which is preliminary data.</text>
</comment>
<dbReference type="EMBL" id="CAJNYU010001316">
    <property type="protein sequence ID" value="CAF3427507.1"/>
    <property type="molecule type" value="Genomic_DNA"/>
</dbReference>
<feature type="domain" description="Integrase catalytic" evidence="14">
    <location>
        <begin position="1123"/>
        <end position="1281"/>
    </location>
</feature>
<dbReference type="InterPro" id="IPR036397">
    <property type="entry name" value="RNaseH_sf"/>
</dbReference>
<dbReference type="Pfam" id="PF03539">
    <property type="entry name" value="Spuma_A9PTase"/>
    <property type="match status" value="1"/>
</dbReference>
<dbReference type="InterPro" id="IPR043502">
    <property type="entry name" value="DNA/RNA_pol_sf"/>
</dbReference>
<dbReference type="Gene3D" id="3.10.10.10">
    <property type="entry name" value="HIV Type 1 Reverse Transcriptase, subunit A, domain 1"/>
    <property type="match status" value="1"/>
</dbReference>
<dbReference type="Pfam" id="PF00078">
    <property type="entry name" value="RVT_1"/>
    <property type="match status" value="1"/>
</dbReference>
<evidence type="ECO:0000256" key="4">
    <source>
        <dbReference type="ARBA" id="ARBA00022679"/>
    </source>
</evidence>
<keyword evidence="10" id="KW-1035">Host cytoplasm</keyword>
<dbReference type="InterPro" id="IPR000477">
    <property type="entry name" value="RT_dom"/>
</dbReference>
<dbReference type="Gene3D" id="3.10.20.370">
    <property type="match status" value="1"/>
</dbReference>
<dbReference type="GO" id="GO:0003964">
    <property type="term" value="F:RNA-directed DNA polymerase activity"/>
    <property type="evidence" value="ECO:0007669"/>
    <property type="project" value="UniProtKB-KW"/>
</dbReference>
<dbReference type="GO" id="GO:0015074">
    <property type="term" value="P:DNA integration"/>
    <property type="evidence" value="ECO:0007669"/>
    <property type="project" value="InterPro"/>
</dbReference>
<dbReference type="InterPro" id="IPR001584">
    <property type="entry name" value="Integrase_cat-core"/>
</dbReference>
<dbReference type="GO" id="GO:0004519">
    <property type="term" value="F:endonuclease activity"/>
    <property type="evidence" value="ECO:0007669"/>
    <property type="project" value="UniProtKB-KW"/>
</dbReference>
<keyword evidence="7" id="KW-0255">Endonuclease</keyword>
<keyword evidence="5" id="KW-0548">Nucleotidyltransferase</keyword>
<dbReference type="SUPFAM" id="SSF56672">
    <property type="entry name" value="DNA/RNA polymerases"/>
    <property type="match status" value="1"/>
</dbReference>
<dbReference type="CDD" id="cd01647">
    <property type="entry name" value="RT_LTR"/>
    <property type="match status" value="1"/>
</dbReference>
<dbReference type="InterPro" id="IPR021109">
    <property type="entry name" value="Peptidase_aspartic_dom_sf"/>
</dbReference>
<proteinExistence type="predicted"/>
<dbReference type="GO" id="GO:0030430">
    <property type="term" value="C:host cell cytoplasm"/>
    <property type="evidence" value="ECO:0007669"/>
    <property type="project" value="UniProtKB-SubCell"/>
</dbReference>
<evidence type="ECO:0000256" key="9">
    <source>
        <dbReference type="ARBA" id="ARBA00022918"/>
    </source>
</evidence>
<dbReference type="Pfam" id="PF17921">
    <property type="entry name" value="Integrase_H2C2"/>
    <property type="match status" value="1"/>
</dbReference>
<evidence type="ECO:0000256" key="2">
    <source>
        <dbReference type="ARBA" id="ARBA00012493"/>
    </source>
</evidence>
<dbReference type="SUPFAM" id="SSF50630">
    <property type="entry name" value="Acid proteases"/>
    <property type="match status" value="1"/>
</dbReference>
<dbReference type="CDD" id="cd09274">
    <property type="entry name" value="RNase_HI_RT_Ty3"/>
    <property type="match status" value="1"/>
</dbReference>
<dbReference type="FunFam" id="3.30.70.270:FF:000020">
    <property type="entry name" value="Transposon Tf2-6 polyprotein-like Protein"/>
    <property type="match status" value="1"/>
</dbReference>
<name>A0A818C9L5_9BILA</name>
<keyword evidence="8" id="KW-0378">Hydrolase</keyword>
<evidence type="ECO:0000256" key="5">
    <source>
        <dbReference type="ARBA" id="ARBA00022695"/>
    </source>
</evidence>
<dbReference type="InterPro" id="IPR012337">
    <property type="entry name" value="RNaseH-like_sf"/>
</dbReference>
<evidence type="ECO:0000313" key="16">
    <source>
        <dbReference type="Proteomes" id="UP000663869"/>
    </source>
</evidence>
<dbReference type="FunFam" id="3.10.20.370:FF:000001">
    <property type="entry name" value="Retrovirus-related Pol polyprotein from transposon 17.6-like protein"/>
    <property type="match status" value="1"/>
</dbReference>
<dbReference type="Pfam" id="PF17917">
    <property type="entry name" value="RT_RNaseH"/>
    <property type="match status" value="1"/>
</dbReference>
<evidence type="ECO:0000259" key="14">
    <source>
        <dbReference type="PROSITE" id="PS50994"/>
    </source>
</evidence>
<organism evidence="15 16">
    <name type="scientific">Rotaria socialis</name>
    <dbReference type="NCBI Taxonomy" id="392032"/>
    <lineage>
        <taxon>Eukaryota</taxon>
        <taxon>Metazoa</taxon>
        <taxon>Spiralia</taxon>
        <taxon>Gnathifera</taxon>
        <taxon>Rotifera</taxon>
        <taxon>Eurotatoria</taxon>
        <taxon>Bdelloidea</taxon>
        <taxon>Philodinida</taxon>
        <taxon>Philodinidae</taxon>
        <taxon>Rotaria</taxon>
    </lineage>
</organism>
<feature type="compositionally biased region" description="Low complexity" evidence="12">
    <location>
        <begin position="70"/>
        <end position="86"/>
    </location>
</feature>
<accession>A0A818C9L5</accession>
<evidence type="ECO:0000256" key="11">
    <source>
        <dbReference type="ARBA" id="ARBA00032885"/>
    </source>
</evidence>
<dbReference type="EC" id="2.7.7.49" evidence="2"/>
<dbReference type="Pfam" id="PF00665">
    <property type="entry name" value="rve"/>
    <property type="match status" value="1"/>
</dbReference>
<evidence type="ECO:0000256" key="6">
    <source>
        <dbReference type="ARBA" id="ARBA00022722"/>
    </source>
</evidence>
<dbReference type="PROSITE" id="PS50994">
    <property type="entry name" value="INTEGRASE"/>
    <property type="match status" value="1"/>
</dbReference>
<gene>
    <name evidence="15" type="ORF">FME351_LOCUS11506</name>
</gene>
<dbReference type="GO" id="GO:0003676">
    <property type="term" value="F:nucleic acid binding"/>
    <property type="evidence" value="ECO:0007669"/>
    <property type="project" value="InterPro"/>
</dbReference>
<dbReference type="InterPro" id="IPR043128">
    <property type="entry name" value="Rev_trsase/Diguanyl_cyclase"/>
</dbReference>
<feature type="region of interest" description="Disordered" evidence="12">
    <location>
        <begin position="70"/>
        <end position="108"/>
    </location>
</feature>
<dbReference type="PROSITE" id="PS50878">
    <property type="entry name" value="RT_POL"/>
    <property type="match status" value="1"/>
</dbReference>
<dbReference type="FunFam" id="3.30.420.10:FF:000032">
    <property type="entry name" value="Retrovirus-related Pol polyprotein from transposon 297-like Protein"/>
    <property type="match status" value="1"/>
</dbReference>
<sequence length="1422" mass="161133">MSLGLTSSLSDLVQKAIEIESSIIQQKIDDKLRDVHKDNNINKQTSATVNNLYNDTQFNPSATTTATYHKNTSHNNSNNNFNYDNTQNHHADNKYSRTFSNSTTLPSRSSQIQNKIQTHEQNPNRNTKVRFRNNNRWCSFCPTTISPPTSYLIAEAKVNGIRGLVLLDTGSGLTIISFQHWSIIGDKSSPLTPYTGPDIHGPEGSSICPVGWVTVDIAIAGIIIQHKAILAKNFKHLILIGNDLMKNIGIVLDIQANKMWLRTKPNLQYDISSDLSNAGRLDVPLLSTQLRTIPPYYMAFIQVKTPSSISSVTWEASVSGVHRYVIAANSLVRIQNQSCTIQVANCSSKSQVIYPGQHLGTADLYDSENDDTTLVLPITSLSTTSTLPCNIIESSNQIYCSTQVKESSNNNNSITLNSLNFLTELNLTDSDLTLQQTEKLKSLLVKYDQCFENRLGRTSLVHHQIDTGNTKPIKLRPYRVSPVRKEIISTEITKMLNEGIIEPCNSPYAAPITLQPKKDGSLRFCVDFRELNAVTVRDVYPIPRIDDTLDQLQHAKYFSSMDLRSGFWQIELDPTSRDKTAFISHAGLFRFRVMPFGLTNAPATFQRLMDLVLGGLKWSCALVYLDDIIVYSTSFDDHLYHLELVLQQIQQSGLTLKIDKCHFCKTQLKYLGHIVSKEGIRPDPDKLNAVREYPVPTKLKAVRTFLGLSSYYRRFIKSYATIAEPLIALTRHSDLKSFQWSEACQNSFETLRQRLIEAPIISYPRFDQPFILQLDASDVGLSAILAQKLIDQDGKAREHVIGYASRTLSASERKYSPTERECLAIVYGCNYYRPYIEGTRFTAITDHKALKWLHSTKDLNSRLARWAIQIATYDIDIQHRPGSENGPPDALSRYPINVNVHRDDDELSPSIISTITSDYFNINYIDDLSTVSYDPGSLLLLDYFRNNSLPPHSLSIPISLISTSTKSTDVLDSTIANIHFADNINLYEQIRTAQWKDSFILPLLNFLQNQMTPTIDNLPKFYGLARLHRVIDGALYRIFHNKHSSERLLLVIPSSEVTNILQLAHDHATAAHLGRRKTLSRLNSRFYWPHMRRNVADYVRACILCQQYKPTNQKPGGLMKPIIVSEPWHTVGIDITGPFTKTRRGNHFILVVVDYFTKWVELFPLQSTKAATIAQIFLDEVLCRFGFPVRVISDNGVQFLSNVFTQLCDLLGIHHQRTPLYHPQSNLSERINRTLKPILASLAHNDSKGWDLKLSQIAFALRTAPSESTDNSPAFLMFGRHPRQPLDLLLPSPPVSDNLPSSNELSAYRKRLLVDLMPAYRTARELLDISHQTQSRHYNVHRRSLEFNIGDLVWVTSLSGIAMGKWRGGKLQPRREGPYKIITKLSSVTYELEHLISHKRLSPIHIERLTQYYSFTAINYLN</sequence>
<protein>
    <recommendedName>
        <fullName evidence="3">Pro-Pol polyprotein</fullName>
        <ecNumber evidence="2">2.7.7.49</ecNumber>
    </recommendedName>
    <alternativeName>
        <fullName evidence="11">Pr125Pol</fullName>
    </alternativeName>
</protein>
<dbReference type="SUPFAM" id="SSF53098">
    <property type="entry name" value="Ribonuclease H-like"/>
    <property type="match status" value="1"/>
</dbReference>
<dbReference type="PANTHER" id="PTHR37984">
    <property type="entry name" value="PROTEIN CBG26694"/>
    <property type="match status" value="1"/>
</dbReference>
<keyword evidence="9" id="KW-0695">RNA-directed DNA polymerase</keyword>
<keyword evidence="4" id="KW-0808">Transferase</keyword>
<evidence type="ECO:0000256" key="10">
    <source>
        <dbReference type="ARBA" id="ARBA00023200"/>
    </source>
</evidence>
<evidence type="ECO:0000256" key="1">
    <source>
        <dbReference type="ARBA" id="ARBA00004192"/>
    </source>
</evidence>
<dbReference type="Gene3D" id="1.10.340.70">
    <property type="match status" value="1"/>
</dbReference>